<proteinExistence type="predicted"/>
<name>A0A1Z4M2D7_9CYAN</name>
<geneLocation type="plasmid" evidence="4">
    <name>Plasmid1 dna</name>
</geneLocation>
<dbReference type="InterPro" id="IPR013762">
    <property type="entry name" value="Integrase-like_cat_sf"/>
</dbReference>
<protein>
    <submittedName>
        <fullName evidence="3">Phage integrase family protein</fullName>
    </submittedName>
</protein>
<dbReference type="GO" id="GO:0003677">
    <property type="term" value="F:DNA binding"/>
    <property type="evidence" value="ECO:0007669"/>
    <property type="project" value="InterPro"/>
</dbReference>
<reference evidence="3 4" key="1">
    <citation type="submission" date="2017-06" db="EMBL/GenBank/DDBJ databases">
        <title>Genome sequencing of cyanobaciteial culture collection at National Institute for Environmental Studies (NIES).</title>
        <authorList>
            <person name="Hirose Y."/>
            <person name="Shimura Y."/>
            <person name="Fujisawa T."/>
            <person name="Nakamura Y."/>
            <person name="Kawachi M."/>
        </authorList>
    </citation>
    <scope>NUCLEOTIDE SEQUENCE [LARGE SCALE GENOMIC DNA]</scope>
    <source>
        <strain evidence="3 4">NIES-267</strain>
        <plasmid evidence="4">Plasmid1 dna</plasmid>
    </source>
</reference>
<accession>A0A1Z4M2D7</accession>
<dbReference type="PROSITE" id="PS51898">
    <property type="entry name" value="TYR_RECOMBINASE"/>
    <property type="match status" value="1"/>
</dbReference>
<keyword evidence="1" id="KW-0233">DNA recombination</keyword>
<keyword evidence="4" id="KW-1185">Reference proteome</keyword>
<dbReference type="Proteomes" id="UP000218418">
    <property type="component" value="Plasmid plasmid1"/>
</dbReference>
<evidence type="ECO:0000256" key="1">
    <source>
        <dbReference type="ARBA" id="ARBA00023172"/>
    </source>
</evidence>
<dbReference type="GO" id="GO:0006310">
    <property type="term" value="P:DNA recombination"/>
    <property type="evidence" value="ECO:0007669"/>
    <property type="project" value="UniProtKB-KW"/>
</dbReference>
<dbReference type="Pfam" id="PF00589">
    <property type="entry name" value="Phage_integrase"/>
    <property type="match status" value="1"/>
</dbReference>
<feature type="domain" description="Tyr recombinase" evidence="2">
    <location>
        <begin position="1"/>
        <end position="115"/>
    </location>
</feature>
<evidence type="ECO:0000259" key="2">
    <source>
        <dbReference type="PROSITE" id="PS51898"/>
    </source>
</evidence>
<evidence type="ECO:0000313" key="4">
    <source>
        <dbReference type="Proteomes" id="UP000218418"/>
    </source>
</evidence>
<gene>
    <name evidence="3" type="ORF">NIES267_71870</name>
</gene>
<dbReference type="InterPro" id="IPR011010">
    <property type="entry name" value="DNA_brk_join_enz"/>
</dbReference>
<evidence type="ECO:0000313" key="3">
    <source>
        <dbReference type="EMBL" id="BAY87663.1"/>
    </source>
</evidence>
<keyword evidence="3" id="KW-0614">Plasmid</keyword>
<dbReference type="OrthoDB" id="9801717at2"/>
<dbReference type="EMBL" id="AP018228">
    <property type="protein sequence ID" value="BAY87663.1"/>
    <property type="molecule type" value="Genomic_DNA"/>
</dbReference>
<dbReference type="SUPFAM" id="SSF56349">
    <property type="entry name" value="DNA breaking-rejoining enzymes"/>
    <property type="match status" value="1"/>
</dbReference>
<dbReference type="GO" id="GO:0015074">
    <property type="term" value="P:DNA integration"/>
    <property type="evidence" value="ECO:0007669"/>
    <property type="project" value="InterPro"/>
</dbReference>
<sequence length="115" mass="12880">MSINRAKNGVSGTHNLEEDEIEKLHSLRSVSKSPYIFVGENGEKLSEAAIAKIIKRLGVAAELGFPVHTHQLRHACGYHLARQGKASYLIQSHLGHRNYKNTEIYIHWAGIPRGR</sequence>
<dbReference type="AlphaFoldDB" id="A0A1Z4M2D7"/>
<dbReference type="Gene3D" id="1.10.443.10">
    <property type="entry name" value="Intergrase catalytic core"/>
    <property type="match status" value="1"/>
</dbReference>
<organism evidence="3 4">
    <name type="scientific">Calothrix parasitica NIES-267</name>
    <dbReference type="NCBI Taxonomy" id="1973488"/>
    <lineage>
        <taxon>Bacteria</taxon>
        <taxon>Bacillati</taxon>
        <taxon>Cyanobacteriota</taxon>
        <taxon>Cyanophyceae</taxon>
        <taxon>Nostocales</taxon>
        <taxon>Calotrichaceae</taxon>
        <taxon>Calothrix</taxon>
    </lineage>
</organism>
<dbReference type="InterPro" id="IPR002104">
    <property type="entry name" value="Integrase_catalytic"/>
</dbReference>